<dbReference type="SMART" id="SM01191">
    <property type="entry name" value="ENT"/>
    <property type="match status" value="1"/>
</dbReference>
<feature type="region of interest" description="Disordered" evidence="3">
    <location>
        <begin position="768"/>
        <end position="816"/>
    </location>
</feature>
<feature type="region of interest" description="Disordered" evidence="3">
    <location>
        <begin position="344"/>
        <end position="425"/>
    </location>
</feature>
<keyword evidence="2" id="KW-0539">Nucleus</keyword>
<keyword evidence="6" id="KW-1185">Reference proteome</keyword>
<feature type="compositionally biased region" description="Pro residues" evidence="3">
    <location>
        <begin position="353"/>
        <end position="362"/>
    </location>
</feature>
<gene>
    <name evidence="5" type="ORF">TCAL_16926</name>
</gene>
<accession>A0A553NQP1</accession>
<evidence type="ECO:0000313" key="5">
    <source>
        <dbReference type="EMBL" id="TRY67763.1"/>
    </source>
</evidence>
<dbReference type="InterPro" id="IPR033482">
    <property type="entry name" value="EMSY"/>
</dbReference>
<evidence type="ECO:0000256" key="2">
    <source>
        <dbReference type="ARBA" id="ARBA00023242"/>
    </source>
</evidence>
<feature type="domain" description="ENT" evidence="4">
    <location>
        <begin position="13"/>
        <end position="97"/>
    </location>
</feature>
<dbReference type="AlphaFoldDB" id="A0A553NQP1"/>
<evidence type="ECO:0000256" key="3">
    <source>
        <dbReference type="SAM" id="MobiDB-lite"/>
    </source>
</evidence>
<dbReference type="PANTHER" id="PTHR16500">
    <property type="entry name" value="BRCA2-INTERACTING TRANSCRIPTIONAL REPRESSOR EMSY"/>
    <property type="match status" value="1"/>
</dbReference>
<feature type="compositionally biased region" description="Polar residues" evidence="3">
    <location>
        <begin position="718"/>
        <end position="732"/>
    </location>
</feature>
<comment type="subcellular location">
    <subcellularLocation>
        <location evidence="1">Nucleus</location>
    </subcellularLocation>
</comment>
<feature type="compositionally biased region" description="Pro residues" evidence="3">
    <location>
        <begin position="274"/>
        <end position="290"/>
    </location>
</feature>
<dbReference type="InterPro" id="IPR005491">
    <property type="entry name" value="ENT_dom"/>
</dbReference>
<dbReference type="Proteomes" id="UP000318571">
    <property type="component" value="Chromosome 4"/>
</dbReference>
<feature type="region of interest" description="Disordered" evidence="3">
    <location>
        <begin position="246"/>
        <end position="308"/>
    </location>
</feature>
<reference evidence="5 6" key="1">
    <citation type="journal article" date="2018" name="Nat. Ecol. Evol.">
        <title>Genomic signatures of mitonuclear coevolution across populations of Tigriopus californicus.</title>
        <authorList>
            <person name="Barreto F.S."/>
            <person name="Watson E.T."/>
            <person name="Lima T.G."/>
            <person name="Willett C.S."/>
            <person name="Edmands S."/>
            <person name="Li W."/>
            <person name="Burton R.S."/>
        </authorList>
    </citation>
    <scope>NUCLEOTIDE SEQUENCE [LARGE SCALE GENOMIC DNA]</scope>
    <source>
        <strain evidence="5 6">San Diego</strain>
    </source>
</reference>
<feature type="region of interest" description="Disordered" evidence="3">
    <location>
        <begin position="703"/>
        <end position="732"/>
    </location>
</feature>
<feature type="region of interest" description="Disordered" evidence="3">
    <location>
        <begin position="117"/>
        <end position="152"/>
    </location>
</feature>
<protein>
    <recommendedName>
        <fullName evidence="4">ENT domain-containing protein</fullName>
    </recommendedName>
</protein>
<feature type="compositionally biased region" description="Pro residues" evidence="3">
    <location>
        <begin position="392"/>
        <end position="402"/>
    </location>
</feature>
<dbReference type="Pfam" id="PF03735">
    <property type="entry name" value="ENT"/>
    <property type="match status" value="1"/>
</dbReference>
<evidence type="ECO:0000313" key="6">
    <source>
        <dbReference type="Proteomes" id="UP000318571"/>
    </source>
</evidence>
<feature type="compositionally biased region" description="Low complexity" evidence="3">
    <location>
        <begin position="403"/>
        <end position="425"/>
    </location>
</feature>
<feature type="compositionally biased region" description="Low complexity" evidence="3">
    <location>
        <begin position="246"/>
        <end position="266"/>
    </location>
</feature>
<comment type="caution">
    <text evidence="5">The sequence shown here is derived from an EMBL/GenBank/DDBJ whole genome shotgun (WGS) entry which is preliminary data.</text>
</comment>
<dbReference type="GO" id="GO:0006355">
    <property type="term" value="P:regulation of DNA-templated transcription"/>
    <property type="evidence" value="ECO:0007669"/>
    <property type="project" value="InterPro"/>
</dbReference>
<name>A0A553NQP1_TIGCA</name>
<dbReference type="Gene3D" id="1.10.1240.40">
    <property type="entry name" value="ENT domain"/>
    <property type="match status" value="1"/>
</dbReference>
<dbReference type="PANTHER" id="PTHR16500:SF3">
    <property type="entry name" value="BRCA2-INTERACTING TRANSCRIPTIONAL REPRESSOR EMSY"/>
    <property type="match status" value="1"/>
</dbReference>
<dbReference type="STRING" id="6832.A0A553NQP1"/>
<dbReference type="SUPFAM" id="SSF158639">
    <property type="entry name" value="ENT-like"/>
    <property type="match status" value="1"/>
</dbReference>
<dbReference type="PROSITE" id="PS51138">
    <property type="entry name" value="ENT"/>
    <property type="match status" value="1"/>
</dbReference>
<feature type="region of interest" description="Disordered" evidence="3">
    <location>
        <begin position="197"/>
        <end position="230"/>
    </location>
</feature>
<dbReference type="InterPro" id="IPR036142">
    <property type="entry name" value="ENT_dom-like_sf"/>
</dbReference>
<sequence length="883" mass="92716">MWPKILDLDAASCQGIRRKLELEAYSGVVSALRVQGELTKERRKILADLSNVLNITPERHKTEVRRAINDELLGTVTKRLTGSLCETEWAREGRRIIPLLRRALPLTAFTSAADSAQVEAENHNQSLKPPLKTKTAKRKTATGNRGLMAPPPPLLKDIIQNGEVNPPSFATPIRPKGKDHEGDVIMLPSGMAVRFKEEPLVAHPDPNNATPSKVRRKRKGPSIPEDEARGSYEVYPVGQFYSQRPPMGLLPGLSSSSTSSPLMYGPKGRKRPKMPPPGTLQPPLPPPPNQQPHHPMGAPSPGMHFMDSHHGYARQFLPQIPSPLSELGAKMAAKYSSYLNPSPKVGPSNNIPPVLPKTPLPPQKEGKTAKGASSTRGKGRGRKQQANIRPSAPTPTPIPPAPSSSSSSFPTSVSSSSTVTTPNSPALTEEAIANSIQRSFNEASGLTPPSSTPTSLVALSSMSPAKIMTSIATLSTLPGNKPRPLTSLSPSMQLKEGVLAPGMKVIPAGARILPKAPVGVTVSTSLAAASGATSLGSAGLPVYMMTSSSTPGQSNVVRMSRAGISPIVNSSQSPNSTTRVVTLNPGAFKTGATVPLSATGVVRPSGNAIIKAAFSSNAIGGTPSRYITTSGARPSLIVLQRGSSGLGGTKGILAGQRIIQTSPGGKPMMIVTKALTPMMTTVTTASATPTSGVAVTATHLATSLQTSDKESKEPPNKPSNSVTSPASSMVETSSQAGNVIVYDMSKESSIKSHVLSDILQATGIVTEESSKAKEGSEQLAPINLATSSKGDDRSYEEPATPNPVSSAEASNQTPRTQVLLTREGLKTFEQGSSSSQFASQVRKANAQRLPPLVAGSIQLSTEDTNLNSVIEEELRTEDSPSTN</sequence>
<evidence type="ECO:0000259" key="4">
    <source>
        <dbReference type="PROSITE" id="PS51138"/>
    </source>
</evidence>
<feature type="compositionally biased region" description="Polar residues" evidence="3">
    <location>
        <begin position="802"/>
        <end position="816"/>
    </location>
</feature>
<evidence type="ECO:0000256" key="1">
    <source>
        <dbReference type="ARBA" id="ARBA00004123"/>
    </source>
</evidence>
<dbReference type="GO" id="GO:0005654">
    <property type="term" value="C:nucleoplasm"/>
    <property type="evidence" value="ECO:0007669"/>
    <property type="project" value="TreeGrafter"/>
</dbReference>
<proteinExistence type="predicted"/>
<organism evidence="5 6">
    <name type="scientific">Tigriopus californicus</name>
    <name type="common">Marine copepod</name>
    <dbReference type="NCBI Taxonomy" id="6832"/>
    <lineage>
        <taxon>Eukaryota</taxon>
        <taxon>Metazoa</taxon>
        <taxon>Ecdysozoa</taxon>
        <taxon>Arthropoda</taxon>
        <taxon>Crustacea</taxon>
        <taxon>Multicrustacea</taxon>
        <taxon>Hexanauplia</taxon>
        <taxon>Copepoda</taxon>
        <taxon>Harpacticoida</taxon>
        <taxon>Harpacticidae</taxon>
        <taxon>Tigriopus</taxon>
    </lineage>
</organism>
<dbReference type="EMBL" id="VCGU01000011">
    <property type="protein sequence ID" value="TRY67763.1"/>
    <property type="molecule type" value="Genomic_DNA"/>
</dbReference>